<dbReference type="NCBIfam" id="TIGR02228">
    <property type="entry name" value="sigpep_I_arch"/>
    <property type="match status" value="1"/>
</dbReference>
<dbReference type="GO" id="GO:0005787">
    <property type="term" value="C:signal peptidase complex"/>
    <property type="evidence" value="ECO:0007669"/>
    <property type="project" value="TreeGrafter"/>
</dbReference>
<dbReference type="GO" id="GO:0009003">
    <property type="term" value="F:signal peptidase activity"/>
    <property type="evidence" value="ECO:0007669"/>
    <property type="project" value="UniProtKB-EC"/>
</dbReference>
<dbReference type="AlphaFoldDB" id="M8C1Z4"/>
<protein>
    <recommendedName>
        <fullName evidence="4">signal peptidase I</fullName>
        <ecNumber evidence="4">3.4.21.89</ecNumber>
    </recommendedName>
</protein>
<dbReference type="EnsemblPlants" id="EMT09203">
    <property type="protein sequence ID" value="EMT09203"/>
    <property type="gene ID" value="F775_03867"/>
</dbReference>
<keyword evidence="7" id="KW-1133">Transmembrane helix</keyword>
<dbReference type="PANTHER" id="PTHR10806">
    <property type="entry name" value="SIGNAL PEPTIDASE COMPLEX CATALYTIC SUBUNIT SEC11"/>
    <property type="match status" value="1"/>
</dbReference>
<evidence type="ECO:0000256" key="7">
    <source>
        <dbReference type="ARBA" id="ARBA00022989"/>
    </source>
</evidence>
<evidence type="ECO:0000256" key="2">
    <source>
        <dbReference type="ARBA" id="ARBA00004308"/>
    </source>
</evidence>
<evidence type="ECO:0000259" key="9">
    <source>
        <dbReference type="Pfam" id="PF00717"/>
    </source>
</evidence>
<comment type="catalytic activity">
    <reaction evidence="1">
        <text>Cleavage of hydrophobic, N-terminal signal or leader sequences from secreted and periplasmic proteins.</text>
        <dbReference type="EC" id="3.4.21.89"/>
    </reaction>
</comment>
<sequence length="188" mass="21172">MKIRHVLTRSITSLVMVLVLLVLVPEGMMLVTGVKSPAMAVLSESMEPAIKKGDMVFVHNMSNEPFREGEVVLFKVDGFEHPIVHRVIKVYEHRDTGEIRILTKGDNDSVDDRFLYASGQLWLQPHDIIGRVAGYLPYAGWPSVFISEAYKVSLFLLMKDVAEWWKHYNSRSTMGNNVTAADLCGLPP</sequence>
<comment type="similarity">
    <text evidence="3">Belongs to the peptidase S26B family.</text>
</comment>
<keyword evidence="5" id="KW-0378">Hydrolase</keyword>
<dbReference type="Pfam" id="PF00717">
    <property type="entry name" value="Peptidase_S24"/>
    <property type="match status" value="1"/>
</dbReference>
<name>M8C1Z4_AEGTA</name>
<dbReference type="InterPro" id="IPR019533">
    <property type="entry name" value="Peptidase_S26"/>
</dbReference>
<dbReference type="SUPFAM" id="SSF51306">
    <property type="entry name" value="LexA/Signal peptidase"/>
    <property type="match status" value="1"/>
</dbReference>
<comment type="subcellular location">
    <subcellularLocation>
        <location evidence="2">Endomembrane system</location>
    </subcellularLocation>
</comment>
<evidence type="ECO:0000313" key="10">
    <source>
        <dbReference type="EnsemblPlants" id="EMT09203"/>
    </source>
</evidence>
<dbReference type="InterPro" id="IPR015927">
    <property type="entry name" value="Peptidase_S24_S26A/B/C"/>
</dbReference>
<evidence type="ECO:0000256" key="1">
    <source>
        <dbReference type="ARBA" id="ARBA00000677"/>
    </source>
</evidence>
<dbReference type="InterPro" id="IPR001733">
    <property type="entry name" value="Peptidase_S26B"/>
</dbReference>
<keyword evidence="5" id="KW-0645">Protease</keyword>
<evidence type="ECO:0000256" key="3">
    <source>
        <dbReference type="ARBA" id="ARBA00011035"/>
    </source>
</evidence>
<dbReference type="CDD" id="cd06530">
    <property type="entry name" value="S26_SPase_I"/>
    <property type="match status" value="1"/>
</dbReference>
<evidence type="ECO:0000256" key="5">
    <source>
        <dbReference type="ARBA" id="ARBA00022670"/>
    </source>
</evidence>
<dbReference type="EC" id="3.4.21.89" evidence="4"/>
<feature type="domain" description="Peptidase S24/S26A/S26B/S26C" evidence="9">
    <location>
        <begin position="31"/>
        <end position="132"/>
    </location>
</feature>
<evidence type="ECO:0000256" key="4">
    <source>
        <dbReference type="ARBA" id="ARBA00013208"/>
    </source>
</evidence>
<keyword evidence="6" id="KW-0812">Transmembrane</keyword>
<dbReference type="PANTHER" id="PTHR10806:SF21">
    <property type="entry name" value="SIGNAL PEPTIDASE I"/>
    <property type="match status" value="1"/>
</dbReference>
<proteinExistence type="inferred from homology"/>
<accession>M8C1Z4</accession>
<dbReference type="InterPro" id="IPR036286">
    <property type="entry name" value="LexA/Signal_pep-like_sf"/>
</dbReference>
<reference evidence="10" key="1">
    <citation type="submission" date="2015-06" db="UniProtKB">
        <authorList>
            <consortium name="EnsemblPlants"/>
        </authorList>
    </citation>
    <scope>IDENTIFICATION</scope>
</reference>
<evidence type="ECO:0000256" key="6">
    <source>
        <dbReference type="ARBA" id="ARBA00022692"/>
    </source>
</evidence>
<organism evidence="10">
    <name type="scientific">Aegilops tauschii</name>
    <name type="common">Tausch's goatgrass</name>
    <name type="synonym">Aegilops squarrosa</name>
    <dbReference type="NCBI Taxonomy" id="37682"/>
    <lineage>
        <taxon>Eukaryota</taxon>
        <taxon>Viridiplantae</taxon>
        <taxon>Streptophyta</taxon>
        <taxon>Embryophyta</taxon>
        <taxon>Tracheophyta</taxon>
        <taxon>Spermatophyta</taxon>
        <taxon>Magnoliopsida</taxon>
        <taxon>Liliopsida</taxon>
        <taxon>Poales</taxon>
        <taxon>Poaceae</taxon>
        <taxon>BOP clade</taxon>
        <taxon>Pooideae</taxon>
        <taxon>Triticodae</taxon>
        <taxon>Triticeae</taxon>
        <taxon>Triticinae</taxon>
        <taxon>Aegilops</taxon>
    </lineage>
</organism>
<keyword evidence="8" id="KW-0472">Membrane</keyword>
<dbReference type="PRINTS" id="PR00728">
    <property type="entry name" value="SIGNALPTASE"/>
</dbReference>
<dbReference type="GO" id="GO:0004252">
    <property type="term" value="F:serine-type endopeptidase activity"/>
    <property type="evidence" value="ECO:0007669"/>
    <property type="project" value="InterPro"/>
</dbReference>
<dbReference type="GO" id="GO:0006465">
    <property type="term" value="P:signal peptide processing"/>
    <property type="evidence" value="ECO:0007669"/>
    <property type="project" value="InterPro"/>
</dbReference>
<dbReference type="Gene3D" id="2.10.109.10">
    <property type="entry name" value="Umud Fragment, subunit A"/>
    <property type="match status" value="1"/>
</dbReference>
<evidence type="ECO:0000256" key="8">
    <source>
        <dbReference type="ARBA" id="ARBA00023136"/>
    </source>
</evidence>